<keyword evidence="6" id="KW-0443">Lipid metabolism</keyword>
<dbReference type="PANTHER" id="PTHR43091:SF1">
    <property type="entry name" value="BETA-KETOACYL-[ACYL-CARRIER-PROTEIN] SYNTHASE III, CHLOROPLASTIC"/>
    <property type="match status" value="1"/>
</dbReference>
<dbReference type="GO" id="GO:0004315">
    <property type="term" value="F:3-oxoacyl-[acyl-carrier-protein] synthase activity"/>
    <property type="evidence" value="ECO:0007669"/>
    <property type="project" value="InterPro"/>
</dbReference>
<keyword evidence="10" id="KW-1185">Reference proteome</keyword>
<dbReference type="Gene3D" id="3.40.47.10">
    <property type="match status" value="1"/>
</dbReference>
<dbReference type="AlphaFoldDB" id="A0A1U7LXS7"/>
<dbReference type="PANTHER" id="PTHR43091">
    <property type="entry name" value="3-OXOACYL-[ACYL-CARRIER-PROTEIN] SYNTHASE"/>
    <property type="match status" value="1"/>
</dbReference>
<evidence type="ECO:0000256" key="3">
    <source>
        <dbReference type="ARBA" id="ARBA00022516"/>
    </source>
</evidence>
<dbReference type="InterPro" id="IPR016039">
    <property type="entry name" value="Thiolase-like"/>
</dbReference>
<dbReference type="NCBIfam" id="NF006829">
    <property type="entry name" value="PRK09352.1"/>
    <property type="match status" value="1"/>
</dbReference>
<proteinExistence type="inferred from homology"/>
<keyword evidence="3" id="KW-0444">Lipid biosynthesis</keyword>
<evidence type="ECO:0000256" key="4">
    <source>
        <dbReference type="ARBA" id="ARBA00022679"/>
    </source>
</evidence>
<dbReference type="CDD" id="cd00830">
    <property type="entry name" value="KAS_III"/>
    <property type="match status" value="1"/>
</dbReference>
<dbReference type="STRING" id="1465756.BIV18_00910"/>
<reference evidence="9 10" key="1">
    <citation type="journal article" date="2016" name="Appl. Environ. Microbiol.">
        <title>Function and Phylogeny of Bacterial Butyryl Coenzyme A:Acetate Transferases and Their Diversity in the Proximal Colon of Swine.</title>
        <authorList>
            <person name="Trachsel J."/>
            <person name="Bayles D.O."/>
            <person name="Looft T."/>
            <person name="Levine U.Y."/>
            <person name="Allen H.K."/>
        </authorList>
    </citation>
    <scope>NUCLEOTIDE SEQUENCE [LARGE SCALE GENOMIC DNA]</scope>
    <source>
        <strain evidence="9 10">35-6-1</strain>
    </source>
</reference>
<name>A0A1U7LXS7_9FIRM</name>
<dbReference type="Proteomes" id="UP000187166">
    <property type="component" value="Unassembled WGS sequence"/>
</dbReference>
<evidence type="ECO:0000256" key="5">
    <source>
        <dbReference type="ARBA" id="ARBA00022832"/>
    </source>
</evidence>
<comment type="caution">
    <text evidence="9">The sequence shown here is derived from an EMBL/GenBank/DDBJ whole genome shotgun (WGS) entry which is preliminary data.</text>
</comment>
<keyword evidence="8" id="KW-0511">Multifunctional enzyme</keyword>
<evidence type="ECO:0000313" key="10">
    <source>
        <dbReference type="Proteomes" id="UP000187166"/>
    </source>
</evidence>
<keyword evidence="5" id="KW-0276">Fatty acid metabolism</keyword>
<gene>
    <name evidence="9" type="ORF">BIV18_00910</name>
</gene>
<dbReference type="GO" id="GO:0033818">
    <property type="term" value="F:beta-ketoacyl-acyl-carrier-protein synthase III activity"/>
    <property type="evidence" value="ECO:0007669"/>
    <property type="project" value="UniProtKB-EC"/>
</dbReference>
<evidence type="ECO:0000256" key="8">
    <source>
        <dbReference type="ARBA" id="ARBA00023268"/>
    </source>
</evidence>
<evidence type="ECO:0000313" key="9">
    <source>
        <dbReference type="EMBL" id="OLR64204.1"/>
    </source>
</evidence>
<dbReference type="SUPFAM" id="SSF53901">
    <property type="entry name" value="Thiolase-like"/>
    <property type="match status" value="1"/>
</dbReference>
<dbReference type="InterPro" id="IPR013747">
    <property type="entry name" value="ACP_syn_III_C"/>
</dbReference>
<accession>A0A1U7LXS7</accession>
<dbReference type="Pfam" id="PF08545">
    <property type="entry name" value="ACP_syn_III"/>
    <property type="match status" value="1"/>
</dbReference>
<dbReference type="RefSeq" id="WP_075658779.1">
    <property type="nucleotide sequence ID" value="NZ_JABDSR010000014.1"/>
</dbReference>
<organism evidence="9 10">
    <name type="scientific">Peptoniphilus porci</name>
    <dbReference type="NCBI Taxonomy" id="2652280"/>
    <lineage>
        <taxon>Bacteria</taxon>
        <taxon>Bacillati</taxon>
        <taxon>Bacillota</taxon>
        <taxon>Tissierellia</taxon>
        <taxon>Tissierellales</taxon>
        <taxon>Peptoniphilaceae</taxon>
        <taxon>Peptoniphilus</taxon>
    </lineage>
</organism>
<dbReference type="Pfam" id="PF08541">
    <property type="entry name" value="ACP_syn_III_C"/>
    <property type="match status" value="1"/>
</dbReference>
<comment type="similarity">
    <text evidence="2">Belongs to the thiolase-like superfamily. FabH family.</text>
</comment>
<evidence type="ECO:0000256" key="1">
    <source>
        <dbReference type="ARBA" id="ARBA00005189"/>
    </source>
</evidence>
<sequence length="297" mass="33426">MGLKILEAHKFDIEKFIENKHFEQNLDTSSEWIEKRTGIITRQFSDYGTDVMALNLAKKFKNNMENLDLIICASFSSKKRMPSVSNLVREELKNNPHCLCLDINLACSGFVAALLIAESYLLEGKRAYIFASEKISDFMDMEDRKTAILFGDGAGGVLVEKNNKLWKTDVASFSNENSLNLDENSKITMDGKKVYRFAIEEVLNSIKRLLNKNKFTGKDIDKMILHQANKRIIDHVVEKIGMDRKNCLLNLQKYGNTSAASIPLVIAENFALIKGGEKIILSGFGAGLSVVSVLMEW</sequence>
<evidence type="ECO:0000256" key="6">
    <source>
        <dbReference type="ARBA" id="ARBA00023098"/>
    </source>
</evidence>
<dbReference type="GO" id="GO:0006633">
    <property type="term" value="P:fatty acid biosynthetic process"/>
    <property type="evidence" value="ECO:0007669"/>
    <property type="project" value="UniProtKB-KW"/>
</dbReference>
<keyword evidence="4" id="KW-0808">Transferase</keyword>
<dbReference type="InterPro" id="IPR013751">
    <property type="entry name" value="ACP_syn_III_N"/>
</dbReference>
<protein>
    <submittedName>
        <fullName evidence="9">Uncharacterized protein</fullName>
    </submittedName>
</protein>
<keyword evidence="7" id="KW-0275">Fatty acid biosynthesis</keyword>
<dbReference type="EMBL" id="MJIH01000001">
    <property type="protein sequence ID" value="OLR64204.1"/>
    <property type="molecule type" value="Genomic_DNA"/>
</dbReference>
<accession>A0A848RNM7</accession>
<evidence type="ECO:0000256" key="2">
    <source>
        <dbReference type="ARBA" id="ARBA00008642"/>
    </source>
</evidence>
<comment type="pathway">
    <text evidence="1">Lipid metabolism.</text>
</comment>
<evidence type="ECO:0000256" key="7">
    <source>
        <dbReference type="ARBA" id="ARBA00023160"/>
    </source>
</evidence>